<name>A0A182M7G4_9DIPT</name>
<dbReference type="EMBL" id="AXCM01006963">
    <property type="status" value="NOT_ANNOTATED_CDS"/>
    <property type="molecule type" value="Genomic_DNA"/>
</dbReference>
<organism evidence="2 3">
    <name type="scientific">Anopheles culicifacies</name>
    <dbReference type="NCBI Taxonomy" id="139723"/>
    <lineage>
        <taxon>Eukaryota</taxon>
        <taxon>Metazoa</taxon>
        <taxon>Ecdysozoa</taxon>
        <taxon>Arthropoda</taxon>
        <taxon>Hexapoda</taxon>
        <taxon>Insecta</taxon>
        <taxon>Pterygota</taxon>
        <taxon>Neoptera</taxon>
        <taxon>Endopterygota</taxon>
        <taxon>Diptera</taxon>
        <taxon>Nematocera</taxon>
        <taxon>Culicoidea</taxon>
        <taxon>Culicidae</taxon>
        <taxon>Anophelinae</taxon>
        <taxon>Anopheles</taxon>
        <taxon>culicifacies species complex</taxon>
    </lineage>
</organism>
<dbReference type="Proteomes" id="UP000075883">
    <property type="component" value="Unassembled WGS sequence"/>
</dbReference>
<accession>A0A182M7G4</accession>
<dbReference type="AlphaFoldDB" id="A0A182M7G4"/>
<evidence type="ECO:0000313" key="2">
    <source>
        <dbReference type="EnsemblMetazoa" id="ACUA011372-PA"/>
    </source>
</evidence>
<evidence type="ECO:0000313" key="3">
    <source>
        <dbReference type="Proteomes" id="UP000075883"/>
    </source>
</evidence>
<proteinExistence type="predicted"/>
<keyword evidence="1" id="KW-0812">Transmembrane</keyword>
<protein>
    <submittedName>
        <fullName evidence="2">Uncharacterized protein</fullName>
    </submittedName>
</protein>
<evidence type="ECO:0000256" key="1">
    <source>
        <dbReference type="SAM" id="Phobius"/>
    </source>
</evidence>
<dbReference type="VEuPathDB" id="VectorBase:ACUA011372"/>
<sequence>MRDAASSIALSILLSSDSTMSPKFSVPSVCLPRSTIIVVTSSSFTFNSRIEPEEFLLMGPLEFGLLGRFGCFQFGVVPFESIIFRTELFDLIGKFCKASLKLQFGNLSQAFLVLQAKLILFALYLGQPFL</sequence>
<keyword evidence="1" id="KW-1133">Transmembrane helix</keyword>
<reference evidence="3" key="1">
    <citation type="submission" date="2013-09" db="EMBL/GenBank/DDBJ databases">
        <title>The Genome Sequence of Anopheles culicifacies species A.</title>
        <authorList>
            <consortium name="The Broad Institute Genomics Platform"/>
            <person name="Neafsey D.E."/>
            <person name="Besansky N."/>
            <person name="Howell P."/>
            <person name="Walton C."/>
            <person name="Young S.K."/>
            <person name="Zeng Q."/>
            <person name="Gargeya S."/>
            <person name="Fitzgerald M."/>
            <person name="Haas B."/>
            <person name="Abouelleil A."/>
            <person name="Allen A.W."/>
            <person name="Alvarado L."/>
            <person name="Arachchi H.M."/>
            <person name="Berlin A.M."/>
            <person name="Chapman S.B."/>
            <person name="Gainer-Dewar J."/>
            <person name="Goldberg J."/>
            <person name="Griggs A."/>
            <person name="Gujja S."/>
            <person name="Hansen M."/>
            <person name="Howarth C."/>
            <person name="Imamovic A."/>
            <person name="Ireland A."/>
            <person name="Larimer J."/>
            <person name="McCowan C."/>
            <person name="Murphy C."/>
            <person name="Pearson M."/>
            <person name="Poon T.W."/>
            <person name="Priest M."/>
            <person name="Roberts A."/>
            <person name="Saif S."/>
            <person name="Shea T."/>
            <person name="Sisk P."/>
            <person name="Sykes S."/>
            <person name="Wortman J."/>
            <person name="Nusbaum C."/>
            <person name="Birren B."/>
        </authorList>
    </citation>
    <scope>NUCLEOTIDE SEQUENCE [LARGE SCALE GENOMIC DNA]</scope>
    <source>
        <strain evidence="3">A-37</strain>
    </source>
</reference>
<keyword evidence="3" id="KW-1185">Reference proteome</keyword>
<feature type="transmembrane region" description="Helical" evidence="1">
    <location>
        <begin position="104"/>
        <end position="125"/>
    </location>
</feature>
<keyword evidence="1" id="KW-0472">Membrane</keyword>
<reference evidence="2" key="2">
    <citation type="submission" date="2020-05" db="UniProtKB">
        <authorList>
            <consortium name="EnsemblMetazoa"/>
        </authorList>
    </citation>
    <scope>IDENTIFICATION</scope>
    <source>
        <strain evidence="2">A-37</strain>
    </source>
</reference>
<dbReference type="EnsemblMetazoa" id="ACUA011372-RA">
    <property type="protein sequence ID" value="ACUA011372-PA"/>
    <property type="gene ID" value="ACUA011372"/>
</dbReference>
<dbReference type="EMBL" id="AXCM01006964">
    <property type="status" value="NOT_ANNOTATED_CDS"/>
    <property type="molecule type" value="Genomic_DNA"/>
</dbReference>